<reference evidence="11 12" key="1">
    <citation type="submission" date="2018-06" db="EMBL/GenBank/DDBJ databases">
        <title>A transcriptomic atlas of mushroom development highlights an independent origin of complex multicellularity.</title>
        <authorList>
            <consortium name="DOE Joint Genome Institute"/>
            <person name="Krizsan K."/>
            <person name="Almasi E."/>
            <person name="Merenyi Z."/>
            <person name="Sahu N."/>
            <person name="Viragh M."/>
            <person name="Koszo T."/>
            <person name="Mondo S."/>
            <person name="Kiss B."/>
            <person name="Balint B."/>
            <person name="Kues U."/>
            <person name="Barry K."/>
            <person name="Hegedus J.C."/>
            <person name="Henrissat B."/>
            <person name="Johnson J."/>
            <person name="Lipzen A."/>
            <person name="Ohm R."/>
            <person name="Nagy I."/>
            <person name="Pangilinan J."/>
            <person name="Yan J."/>
            <person name="Xiong Y."/>
            <person name="Grigoriev I.V."/>
            <person name="Hibbett D.S."/>
            <person name="Nagy L.G."/>
        </authorList>
    </citation>
    <scope>NUCLEOTIDE SEQUENCE [LARGE SCALE GENOMIC DNA]</scope>
    <source>
        <strain evidence="11 12">SZMC22713</strain>
    </source>
</reference>
<evidence type="ECO:0000256" key="5">
    <source>
        <dbReference type="ARBA" id="ARBA00022741"/>
    </source>
</evidence>
<dbReference type="InterPro" id="IPR014729">
    <property type="entry name" value="Rossmann-like_a/b/a_fold"/>
</dbReference>
<dbReference type="STRING" id="50990.A0A4R5XEC0"/>
<accession>A0A4R5XEC0</accession>
<dbReference type="SUPFAM" id="SSF55298">
    <property type="entry name" value="YjgF-like"/>
    <property type="match status" value="2"/>
</dbReference>
<dbReference type="EMBL" id="ML170156">
    <property type="protein sequence ID" value="TDL29431.1"/>
    <property type="molecule type" value="Genomic_DNA"/>
</dbReference>
<feature type="domain" description="Diphthamide synthase" evidence="10">
    <location>
        <begin position="89"/>
        <end position="242"/>
    </location>
</feature>
<dbReference type="PANTHER" id="PTHR12196:SF2">
    <property type="entry name" value="DIPHTHINE--AMMONIA LIGASE"/>
    <property type="match status" value="1"/>
</dbReference>
<dbReference type="GO" id="GO:0017178">
    <property type="term" value="F:diphthine-ammonia ligase activity"/>
    <property type="evidence" value="ECO:0007669"/>
    <property type="project" value="UniProtKB-EC"/>
</dbReference>
<dbReference type="CDD" id="cd01994">
    <property type="entry name" value="AANH_PF0828-like"/>
    <property type="match status" value="1"/>
</dbReference>
<keyword evidence="6" id="KW-0067">ATP-binding</keyword>
<dbReference type="InterPro" id="IPR002761">
    <property type="entry name" value="Diphthami_syn_dom"/>
</dbReference>
<dbReference type="EC" id="6.3.1.14" evidence="2"/>
<evidence type="ECO:0000256" key="9">
    <source>
        <dbReference type="ARBA" id="ARBA00048108"/>
    </source>
</evidence>
<gene>
    <name evidence="11" type="ORF">BD410DRAFT_736337</name>
</gene>
<comment type="catalytic activity">
    <reaction evidence="9">
        <text>diphthine-[translation elongation factor 2] + NH4(+) + ATP = diphthamide-[translation elongation factor 2] + AMP + diphosphate + H(+)</text>
        <dbReference type="Rhea" id="RHEA:19753"/>
        <dbReference type="Rhea" id="RHEA-COMP:10172"/>
        <dbReference type="Rhea" id="RHEA-COMP:10174"/>
        <dbReference type="ChEBI" id="CHEBI:15378"/>
        <dbReference type="ChEBI" id="CHEBI:16692"/>
        <dbReference type="ChEBI" id="CHEBI:28938"/>
        <dbReference type="ChEBI" id="CHEBI:30616"/>
        <dbReference type="ChEBI" id="CHEBI:33019"/>
        <dbReference type="ChEBI" id="CHEBI:82696"/>
        <dbReference type="ChEBI" id="CHEBI:456215"/>
        <dbReference type="EC" id="6.3.1.14"/>
    </reaction>
</comment>
<keyword evidence="5" id="KW-0547">Nucleotide-binding</keyword>
<keyword evidence="12" id="KW-1185">Reference proteome</keyword>
<dbReference type="FunFam" id="3.40.50.620:FF:000145">
    <property type="entry name" value="ATP-binding domain containing protein"/>
    <property type="match status" value="1"/>
</dbReference>
<proteinExistence type="predicted"/>
<dbReference type="GO" id="GO:0005524">
    <property type="term" value="F:ATP binding"/>
    <property type="evidence" value="ECO:0007669"/>
    <property type="project" value="UniProtKB-KW"/>
</dbReference>
<evidence type="ECO:0000313" key="12">
    <source>
        <dbReference type="Proteomes" id="UP000294933"/>
    </source>
</evidence>
<name>A0A4R5XEC0_9AGAM</name>
<dbReference type="VEuPathDB" id="FungiDB:BD410DRAFT_736337"/>
<dbReference type="FunFam" id="3.30.1330.40:FF:000012">
    <property type="entry name" value="diphthine--ammonia ligase isoform X1"/>
    <property type="match status" value="1"/>
</dbReference>
<protein>
    <recommendedName>
        <fullName evidence="3">Diphthine--ammonia ligase</fullName>
        <ecNumber evidence="2">6.3.1.14</ecNumber>
    </recommendedName>
    <alternativeName>
        <fullName evidence="7">Diphthamide synthase</fullName>
    </alternativeName>
    <alternativeName>
        <fullName evidence="8">Diphthamide synthetase</fullName>
    </alternativeName>
</protein>
<dbReference type="Proteomes" id="UP000294933">
    <property type="component" value="Unassembled WGS sequence"/>
</dbReference>
<dbReference type="Gene3D" id="3.90.1490.10">
    <property type="entry name" value="putative n-type atp pyrophosphatase, domain 2"/>
    <property type="match status" value="1"/>
</dbReference>
<evidence type="ECO:0000259" key="10">
    <source>
        <dbReference type="Pfam" id="PF01902"/>
    </source>
</evidence>
<dbReference type="PANTHER" id="PTHR12196">
    <property type="entry name" value="DOMAIN OF UNKNOWN FUNCTION 71 DUF71 -CONTAINING PROTEIN"/>
    <property type="match status" value="1"/>
</dbReference>
<evidence type="ECO:0000313" key="11">
    <source>
        <dbReference type="EMBL" id="TDL29431.1"/>
    </source>
</evidence>
<dbReference type="NCBIfam" id="TIGR00290">
    <property type="entry name" value="MJ0570_dom"/>
    <property type="match status" value="1"/>
</dbReference>
<evidence type="ECO:0000256" key="6">
    <source>
        <dbReference type="ARBA" id="ARBA00022840"/>
    </source>
</evidence>
<dbReference type="Gene3D" id="3.30.1330.40">
    <property type="entry name" value="RutC-like"/>
    <property type="match status" value="2"/>
</dbReference>
<evidence type="ECO:0000256" key="7">
    <source>
        <dbReference type="ARBA" id="ARBA00029814"/>
    </source>
</evidence>
<dbReference type="OrthoDB" id="686384at2759"/>
<evidence type="ECO:0000256" key="4">
    <source>
        <dbReference type="ARBA" id="ARBA00022598"/>
    </source>
</evidence>
<dbReference type="Pfam" id="PF01042">
    <property type="entry name" value="Ribonuc_L-PSP"/>
    <property type="match status" value="1"/>
</dbReference>
<sequence>MKYIALLSGGKDSCFNLLHCSKNGHQLIAAASLGPVPGREELDSYLYQTVGQDAIQYVADALETPLYRRFISGQAVEQGPEYGSKDPSHSKGVEGDETEDLYELLLDVKSRHPDAEAVSVGAILSNYQRVRVEDVCNRLSLVPLCYLWQRDQRELLSEMIEAGVEAIIIKVAGIGLKQIHLGKSLAEMQPTLEKLNDLYGSHICGEGGEYESLTLDCPLFKRRISLNMTEVVVHSDNDFAIVAYLRIKDAVLKQKSLSQHAEIQSPPLFSDEMEALRLALQISQLSTTELHPVASVRSVGSWIAIGGIQSDKSPSLSQSFQEEVQECFRILQEKLDASNLSYANIAFMNVYLSSTDSFSELNRVYKNYFGISPPARACVAVELPPHIRIRMDCVASTSSIPSERHALHVQGLSYWAPANIGPYSQSILVYGWGFISGQIGMLPSSLSMPTPPSFAMETALSAQHVANVSKATFNDELPIPQSTLVWITEISNMRLLKENLQIIKMIQSAPTLFIGARSLPKDALIEMQVIMHTGRYPCIDDDGIETIADDTHSDLHGMLTSNACRCKWYMRLFTKSGAFCAIVAVKGDPLNSMIEDLKRQHPFDAVTSDSVSVRIFHSTSADDDGTQFAKSLFATHATPAITLVPVRFIATPEVNGWDYALCILGTLQKTDK</sequence>
<evidence type="ECO:0000256" key="2">
    <source>
        <dbReference type="ARBA" id="ARBA00012089"/>
    </source>
</evidence>
<dbReference type="Pfam" id="PF01902">
    <property type="entry name" value="Diphthami_syn_2"/>
    <property type="match status" value="1"/>
</dbReference>
<comment type="pathway">
    <text evidence="1">Protein modification; peptidyl-diphthamide biosynthesis.</text>
</comment>
<dbReference type="SUPFAM" id="SSF52402">
    <property type="entry name" value="Adenine nucleotide alpha hydrolases-like"/>
    <property type="match status" value="1"/>
</dbReference>
<dbReference type="AlphaFoldDB" id="A0A4R5XEC0"/>
<dbReference type="InterPro" id="IPR006175">
    <property type="entry name" value="YjgF/YER057c/UK114"/>
</dbReference>
<dbReference type="InterPro" id="IPR030662">
    <property type="entry name" value="DPH6/MJ0570"/>
</dbReference>
<organism evidence="11 12">
    <name type="scientific">Rickenella mellea</name>
    <dbReference type="NCBI Taxonomy" id="50990"/>
    <lineage>
        <taxon>Eukaryota</taxon>
        <taxon>Fungi</taxon>
        <taxon>Dikarya</taxon>
        <taxon>Basidiomycota</taxon>
        <taxon>Agaricomycotina</taxon>
        <taxon>Agaricomycetes</taxon>
        <taxon>Hymenochaetales</taxon>
        <taxon>Rickenellaceae</taxon>
        <taxon>Rickenella</taxon>
    </lineage>
</organism>
<evidence type="ECO:0000256" key="3">
    <source>
        <dbReference type="ARBA" id="ARBA00018426"/>
    </source>
</evidence>
<feature type="non-terminal residue" evidence="11">
    <location>
        <position position="1"/>
    </location>
</feature>
<evidence type="ECO:0000256" key="1">
    <source>
        <dbReference type="ARBA" id="ARBA00005156"/>
    </source>
</evidence>
<evidence type="ECO:0000256" key="8">
    <source>
        <dbReference type="ARBA" id="ARBA00031552"/>
    </source>
</evidence>
<dbReference type="GO" id="GO:0017183">
    <property type="term" value="P:protein histidyl modification to diphthamide"/>
    <property type="evidence" value="ECO:0007669"/>
    <property type="project" value="TreeGrafter"/>
</dbReference>
<dbReference type="InterPro" id="IPR035959">
    <property type="entry name" value="RutC-like_sf"/>
</dbReference>
<dbReference type="FunFam" id="3.90.1490.10:FF:000001">
    <property type="entry name" value="Diphthine--ammonia ligase"/>
    <property type="match status" value="1"/>
</dbReference>
<keyword evidence="4" id="KW-0436">Ligase</keyword>
<dbReference type="Gene3D" id="3.40.50.620">
    <property type="entry name" value="HUPs"/>
    <property type="match status" value="1"/>
</dbReference>